<evidence type="ECO:0000256" key="2">
    <source>
        <dbReference type="ARBA" id="ARBA00022656"/>
    </source>
</evidence>
<dbReference type="Pfam" id="PF13517">
    <property type="entry name" value="FG-GAP_3"/>
    <property type="match status" value="3"/>
</dbReference>
<dbReference type="InterPro" id="IPR001343">
    <property type="entry name" value="Hemolysn_Ca-bd"/>
</dbReference>
<evidence type="ECO:0000256" key="7">
    <source>
        <dbReference type="ARBA" id="ARBA00023136"/>
    </source>
</evidence>
<feature type="compositionally biased region" description="Low complexity" evidence="8">
    <location>
        <begin position="835"/>
        <end position="847"/>
    </location>
</feature>
<name>A0ABR5VGK4_MARGR</name>
<dbReference type="SUPFAM" id="SSF69318">
    <property type="entry name" value="Integrin alpha N-terminal domain"/>
    <property type="match status" value="3"/>
</dbReference>
<evidence type="ECO:0000256" key="8">
    <source>
        <dbReference type="SAM" id="MobiDB-lite"/>
    </source>
</evidence>
<dbReference type="InterPro" id="IPR013517">
    <property type="entry name" value="FG-GAP"/>
</dbReference>
<dbReference type="Proteomes" id="UP000075766">
    <property type="component" value="Unassembled WGS sequence"/>
</dbReference>
<dbReference type="Gene3D" id="2.130.10.130">
    <property type="entry name" value="Integrin alpha, N-terminal"/>
    <property type="match status" value="2"/>
</dbReference>
<keyword evidence="3" id="KW-0732">Signal</keyword>
<dbReference type="InterPro" id="IPR018511">
    <property type="entry name" value="Hemolysin-typ_Ca-bd_CS"/>
</dbReference>
<dbReference type="PRINTS" id="PR01488">
    <property type="entry name" value="RTXTOXINA"/>
</dbReference>
<keyword evidence="2" id="KW-0800">Toxin</keyword>
<evidence type="ECO:0000256" key="4">
    <source>
        <dbReference type="ARBA" id="ARBA00022737"/>
    </source>
</evidence>
<evidence type="ECO:0000256" key="3">
    <source>
        <dbReference type="ARBA" id="ARBA00022729"/>
    </source>
</evidence>
<proteinExistence type="predicted"/>
<gene>
    <name evidence="9" type="ORF">AY586_16500</name>
</gene>
<feature type="non-terminal residue" evidence="9">
    <location>
        <position position="1305"/>
    </location>
</feature>
<comment type="caution">
    <text evidence="9">The sequence shown here is derived from an EMBL/GenBank/DDBJ whole genome shotgun (WGS) entry which is preliminary data.</text>
</comment>
<comment type="subcellular location">
    <subcellularLocation>
        <location evidence="1">Membrane</location>
    </subcellularLocation>
</comment>
<sequence length="1305" mass="135318">MLVDSQPPNRAGIGLSTRATEVTEDGATATYTLVLDTQPSANVTITLDTTNDQVSVDQSTLTFTPENWDTPQQVTVTAVDDSLGEGPHRGVISHTVTSIDTDYDGAAIDNVQVAVNDDDLPSEGPNFQKSQFNPLGLLPNNDTSPLHPALGDIDGDGDIDVLVGNSDGDFLFFENTGDASNPAFAPAATNPFGLSGVGLRANPSLVDLNGDGNLDLVVGNSDGDLLFFENIGTISSAAFAPPVVNPFGLTGTVGDATAAFADLDGDGLYDALVSNNAGEVQYYRNAGSSTQPKFAEPISAPFGLDTTGEVIQPEFADIDGDGRIELLAGDHSGNVLLFENNGSTNEPAFSTAIGVISPYKVNYIHYYLSPALADLDADGDLDAILVTSDHHFLVAMNAPHLDLALSRSTASLGEGAGSISYTLQLESPPEVEITITLDTTNEQVTIDQSTFTFTPEDWNSPRQVTITAVDDGLGEGPHRGAILHHISSDDGRYDDLDPISLPVTITDNDLPTNDPVFLDPLTNPLGLVNVGNNAKPTLADLDGDGDLDALVDTDDNIFFFENVGNASSADFAAPLIAPFGLVNIEKSTALFDIDGDGDLDVNIVGPDHFHLLQKNEGDVKTPQFGFVNTTTLQSGNYYTHSFGDLDGDGDLDMVFGTRSNNLDFYENDGDAIDFHYKTGPSDRLNIDYNQYYLAPIFADLDGDHDLDLLTGTYQGDLLFIENTGTPSSAEFTNPFTSPDGLRSINPFGLQNVGYVSAPTLADIDADGDLDALVGNRDGDLLLFLNGQRSGGGGSGSTPERDDEGDGDLFVGEDGALLDDGRIDTGLNPTDDFTDTTLDGAPVTTGTTTDRRTGEDVAVVVSDPTDPGERTDVDPTTPEVDIPIGGLVVSKPESLGLIATSRVSTERSALETLTGGDDADADPEEAAGRAALIDSLESRAAGGGVEVVQVTPVWPSEGGTGETPLRLTIDLGDGSGTDGRPTLVVVDTSALYDAAGNPLGPVEIVVAGAGTLVVRGPGSFRGDDTDTGADVDIVQGDGSAQVLFFGPDDDIIRGGGGDDIVSSAGGRDRLFGDGGDDRLDGGLGADILVGGSGNDQLAGGFGADTAQVAATMAELTLTRAADGSATLLGPTGTDTLGADVELLVSTADGAITLVQTFSSARHPGLGIDATFDAAFYLAANPDVAAAVASGTIADAEAHFLTWGAAEGRAPNASWDENAYLTANPEVSAAVDNGEIASGIVHYLGNGARDLTLTADTAFDATFYLAENPDVAAAIADGTMVSAESHFLGWGMAEGRAPHALWDGEDY</sequence>
<reference evidence="9 10" key="1">
    <citation type="submission" date="2016-02" db="EMBL/GenBank/DDBJ databases">
        <title>Genome sequence of Marichromatium gracile YL-28, a purple sulfur bacterium.</title>
        <authorList>
            <person name="Zhao C."/>
            <person name="Hong X."/>
            <person name="Chen S."/>
            <person name="Yang S."/>
        </authorList>
    </citation>
    <scope>NUCLEOTIDE SEQUENCE [LARGE SCALE GENOMIC DNA]</scope>
    <source>
        <strain evidence="9 10">YL28</strain>
    </source>
</reference>
<dbReference type="PRINTS" id="PR00313">
    <property type="entry name" value="CABNDNGRPT"/>
</dbReference>
<dbReference type="InterPro" id="IPR011049">
    <property type="entry name" value="Serralysin-like_metalloprot_C"/>
</dbReference>
<dbReference type="PANTHER" id="PTHR44103">
    <property type="entry name" value="PROPROTEIN CONVERTASE P"/>
    <property type="match status" value="1"/>
</dbReference>
<evidence type="ECO:0000256" key="6">
    <source>
        <dbReference type="ARBA" id="ARBA00023026"/>
    </source>
</evidence>
<dbReference type="PROSITE" id="PS00330">
    <property type="entry name" value="HEMOLYSIN_CALCIUM"/>
    <property type="match status" value="3"/>
</dbReference>
<feature type="region of interest" description="Disordered" evidence="8">
    <location>
        <begin position="826"/>
        <end position="883"/>
    </location>
</feature>
<keyword evidence="4" id="KW-0677">Repeat</keyword>
<evidence type="ECO:0000256" key="5">
    <source>
        <dbReference type="ARBA" id="ARBA00022837"/>
    </source>
</evidence>
<evidence type="ECO:0000313" key="9">
    <source>
        <dbReference type="EMBL" id="KXX63527.1"/>
    </source>
</evidence>
<keyword evidence="6" id="KW-0843">Virulence</keyword>
<dbReference type="EMBL" id="LSYU01000095">
    <property type="protein sequence ID" value="KXX63527.1"/>
    <property type="molecule type" value="Genomic_DNA"/>
</dbReference>
<keyword evidence="5" id="KW-0106">Calcium</keyword>
<keyword evidence="10" id="KW-1185">Reference proteome</keyword>
<dbReference type="SUPFAM" id="SSF51120">
    <property type="entry name" value="beta-Roll"/>
    <property type="match status" value="1"/>
</dbReference>
<feature type="region of interest" description="Disordered" evidence="8">
    <location>
        <begin position="785"/>
        <end position="812"/>
    </location>
</feature>
<dbReference type="InterPro" id="IPR003995">
    <property type="entry name" value="RTX_toxin_determinant-A"/>
</dbReference>
<keyword evidence="7" id="KW-0472">Membrane</keyword>
<dbReference type="Pfam" id="PF00353">
    <property type="entry name" value="HemolysinCabind"/>
    <property type="match status" value="2"/>
</dbReference>
<organism evidence="9 10">
    <name type="scientific">Marichromatium gracile</name>
    <name type="common">Chromatium gracile</name>
    <dbReference type="NCBI Taxonomy" id="1048"/>
    <lineage>
        <taxon>Bacteria</taxon>
        <taxon>Pseudomonadati</taxon>
        <taxon>Pseudomonadota</taxon>
        <taxon>Gammaproteobacteria</taxon>
        <taxon>Chromatiales</taxon>
        <taxon>Chromatiaceae</taxon>
        <taxon>Marichromatium</taxon>
    </lineage>
</organism>
<dbReference type="Gene3D" id="2.150.10.10">
    <property type="entry name" value="Serralysin-like metalloprotease, C-terminal"/>
    <property type="match status" value="1"/>
</dbReference>
<evidence type="ECO:0000256" key="1">
    <source>
        <dbReference type="ARBA" id="ARBA00004370"/>
    </source>
</evidence>
<protein>
    <recommendedName>
        <fullName evidence="11">VCBS repeat protein</fullName>
    </recommendedName>
</protein>
<dbReference type="InterPro" id="IPR028994">
    <property type="entry name" value="Integrin_alpha_N"/>
</dbReference>
<evidence type="ECO:0000313" key="10">
    <source>
        <dbReference type="Proteomes" id="UP000075766"/>
    </source>
</evidence>
<accession>A0ABR5VGK4</accession>
<evidence type="ECO:0008006" key="11">
    <source>
        <dbReference type="Google" id="ProtNLM"/>
    </source>
</evidence>
<dbReference type="PANTHER" id="PTHR44103:SF1">
    <property type="entry name" value="PROPROTEIN CONVERTASE P"/>
    <property type="match status" value="1"/>
</dbReference>